<gene>
    <name evidence="1" type="ORF">F3Y22_tig00110299pilonHSYRG00288</name>
</gene>
<dbReference type="Proteomes" id="UP000436088">
    <property type="component" value="Unassembled WGS sequence"/>
</dbReference>
<dbReference type="AlphaFoldDB" id="A0A6A3B630"/>
<reference evidence="1" key="1">
    <citation type="submission" date="2019-09" db="EMBL/GenBank/DDBJ databases">
        <title>Draft genome information of white flower Hibiscus syriacus.</title>
        <authorList>
            <person name="Kim Y.-M."/>
        </authorList>
    </citation>
    <scope>NUCLEOTIDE SEQUENCE [LARGE SCALE GENOMIC DNA]</scope>
    <source>
        <strain evidence="1">YM2019G1</strain>
    </source>
</reference>
<evidence type="ECO:0000313" key="2">
    <source>
        <dbReference type="Proteomes" id="UP000436088"/>
    </source>
</evidence>
<keyword evidence="2" id="KW-1185">Reference proteome</keyword>
<proteinExistence type="predicted"/>
<accession>A0A6A3B630</accession>
<organism evidence="1 2">
    <name type="scientific">Hibiscus syriacus</name>
    <name type="common">Rose of Sharon</name>
    <dbReference type="NCBI Taxonomy" id="106335"/>
    <lineage>
        <taxon>Eukaryota</taxon>
        <taxon>Viridiplantae</taxon>
        <taxon>Streptophyta</taxon>
        <taxon>Embryophyta</taxon>
        <taxon>Tracheophyta</taxon>
        <taxon>Spermatophyta</taxon>
        <taxon>Magnoliopsida</taxon>
        <taxon>eudicotyledons</taxon>
        <taxon>Gunneridae</taxon>
        <taxon>Pentapetalae</taxon>
        <taxon>rosids</taxon>
        <taxon>malvids</taxon>
        <taxon>Malvales</taxon>
        <taxon>Malvaceae</taxon>
        <taxon>Malvoideae</taxon>
        <taxon>Hibiscus</taxon>
    </lineage>
</organism>
<evidence type="ECO:0000313" key="1">
    <source>
        <dbReference type="EMBL" id="KAE8711318.1"/>
    </source>
</evidence>
<sequence length="197" mass="21724">MSVAENFFKELEIVFAHVAGGLCSLGRYADSTGRGESCAGMIFVPFNILRWNNQRCYNLGSLKGGLLINHSTTCPTLPARIANNQPRLCSTTQPATQFAPSVVWFWSLIPSTRPPSGESSPMSQPTTTQSVLVVRRIHSWSTPASPLSFQTLMDPLLTSVLPLWDDGKPWANPDRSIIQSFKTIATMSDRVFGFLFL</sequence>
<protein>
    <submittedName>
        <fullName evidence="1">Uncharacterized protein</fullName>
    </submittedName>
</protein>
<name>A0A6A3B630_HIBSY</name>
<comment type="caution">
    <text evidence="1">The sequence shown here is derived from an EMBL/GenBank/DDBJ whole genome shotgun (WGS) entry which is preliminary data.</text>
</comment>
<dbReference type="EMBL" id="VEPZ02000917">
    <property type="protein sequence ID" value="KAE8711318.1"/>
    <property type="molecule type" value="Genomic_DNA"/>
</dbReference>